<dbReference type="InterPro" id="IPR018968">
    <property type="entry name" value="Phasin"/>
</dbReference>
<protein>
    <submittedName>
        <fullName evidence="2">Phasin family protein</fullName>
    </submittedName>
</protein>
<sequence>MSTQSTTTTKKAATVGTIDTKKMDEAVQVGKQTVEQAVAATKEQVEKASTAALKGYDEFATLNKASMDAYVKSSNIVTKGVEDLGKAYFAFAQSTAESNVAAAKKLMGAKTINDVVDIQAEVARTSFDSWVAESTKMSELSMKVANEAFEPIQAQFTAVVEKMTKPVAA</sequence>
<dbReference type="EMBL" id="JAGMWN010000003">
    <property type="protein sequence ID" value="MBP5857068.1"/>
    <property type="molecule type" value="Genomic_DNA"/>
</dbReference>
<evidence type="ECO:0000313" key="2">
    <source>
        <dbReference type="EMBL" id="MBP5857068.1"/>
    </source>
</evidence>
<dbReference type="Proteomes" id="UP000672602">
    <property type="component" value="Unassembled WGS sequence"/>
</dbReference>
<name>A0A8J7S1W6_9PROT</name>
<organism evidence="2 3">
    <name type="scientific">Marivibrio halodurans</name>
    <dbReference type="NCBI Taxonomy" id="2039722"/>
    <lineage>
        <taxon>Bacteria</taxon>
        <taxon>Pseudomonadati</taxon>
        <taxon>Pseudomonadota</taxon>
        <taxon>Alphaproteobacteria</taxon>
        <taxon>Rhodospirillales</taxon>
        <taxon>Rhodospirillaceae</taxon>
        <taxon>Marivibrio</taxon>
    </lineage>
</organism>
<feature type="domain" description="Phasin" evidence="1">
    <location>
        <begin position="58"/>
        <end position="156"/>
    </location>
</feature>
<evidence type="ECO:0000313" key="3">
    <source>
        <dbReference type="Proteomes" id="UP000672602"/>
    </source>
</evidence>
<accession>A0A8J7S1W6</accession>
<reference evidence="2" key="1">
    <citation type="submission" date="2021-04" db="EMBL/GenBank/DDBJ databases">
        <authorList>
            <person name="Zhang D.-C."/>
        </authorList>
    </citation>
    <scope>NUCLEOTIDE SEQUENCE</scope>
    <source>
        <strain evidence="2">CGMCC 1.15697</strain>
    </source>
</reference>
<dbReference type="RefSeq" id="WP_210681632.1">
    <property type="nucleotide sequence ID" value="NZ_JAGMWN010000003.1"/>
</dbReference>
<dbReference type="AlphaFoldDB" id="A0A8J7S1W6"/>
<evidence type="ECO:0000259" key="1">
    <source>
        <dbReference type="Pfam" id="PF09361"/>
    </source>
</evidence>
<dbReference type="NCBIfam" id="TIGR01841">
    <property type="entry name" value="phasin"/>
    <property type="match status" value="1"/>
</dbReference>
<dbReference type="Pfam" id="PF09361">
    <property type="entry name" value="Phasin_2"/>
    <property type="match status" value="1"/>
</dbReference>
<comment type="caution">
    <text evidence="2">The sequence shown here is derived from an EMBL/GenBank/DDBJ whole genome shotgun (WGS) entry which is preliminary data.</text>
</comment>
<gene>
    <name evidence="2" type="ORF">KAJ83_08610</name>
</gene>
<proteinExistence type="predicted"/>
<keyword evidence="3" id="KW-1185">Reference proteome</keyword>
<dbReference type="InterPro" id="IPR010127">
    <property type="entry name" value="Phasin_subfam-1"/>
</dbReference>